<dbReference type="InterPro" id="IPR014729">
    <property type="entry name" value="Rossmann-like_a/b/a_fold"/>
</dbReference>
<name>A0A835HSY7_9MAGN</name>
<proteinExistence type="predicted"/>
<gene>
    <name evidence="1" type="ORF">IFM89_002759</name>
</gene>
<keyword evidence="2" id="KW-1185">Reference proteome</keyword>
<dbReference type="AlphaFoldDB" id="A0A835HSY7"/>
<protein>
    <recommendedName>
        <fullName evidence="3">UspA domain-containing protein</fullName>
    </recommendedName>
</protein>
<dbReference type="Gene3D" id="3.40.50.620">
    <property type="entry name" value="HUPs"/>
    <property type="match status" value="1"/>
</dbReference>
<dbReference type="SUPFAM" id="SSF52402">
    <property type="entry name" value="Adenine nucleotide alpha hydrolases-like"/>
    <property type="match status" value="1"/>
</dbReference>
<sequence length="292" mass="32879">MEERNSGRWSEEGQFQNGHFDVMSPEIVEIDESKSFASSRDAGNSVYVAVGKEDLDVLKWALNHAVMPGNCVFLIHVFPPVNYIPTPGNAKPYVWTPAKRTVARKQVSCYSTCPQMQHKGSRDHLITLVFSLKYGFIWIPMAVGKMLRSQAGQEQVNCYLREENTRRRNLLQKYVRLCDDAKVTVETMLIESTQTAKAILELIPVLNITMLVMGTKRPASRILRMGMGKGEFVQKNAPDFCEVAIVCDGKKVLEGQQVVLEKSPESNRRGAGVTRHPERNFFDCVCFSGKDS</sequence>
<dbReference type="OrthoDB" id="1898565at2759"/>
<comment type="caution">
    <text evidence="1">The sequence shown here is derived from an EMBL/GenBank/DDBJ whole genome shotgun (WGS) entry which is preliminary data.</text>
</comment>
<dbReference type="EMBL" id="JADFTS010000005">
    <property type="protein sequence ID" value="KAF9604084.1"/>
    <property type="molecule type" value="Genomic_DNA"/>
</dbReference>
<evidence type="ECO:0000313" key="2">
    <source>
        <dbReference type="Proteomes" id="UP000631114"/>
    </source>
</evidence>
<organism evidence="1 2">
    <name type="scientific">Coptis chinensis</name>
    <dbReference type="NCBI Taxonomy" id="261450"/>
    <lineage>
        <taxon>Eukaryota</taxon>
        <taxon>Viridiplantae</taxon>
        <taxon>Streptophyta</taxon>
        <taxon>Embryophyta</taxon>
        <taxon>Tracheophyta</taxon>
        <taxon>Spermatophyta</taxon>
        <taxon>Magnoliopsida</taxon>
        <taxon>Ranunculales</taxon>
        <taxon>Ranunculaceae</taxon>
        <taxon>Coptidoideae</taxon>
        <taxon>Coptis</taxon>
    </lineage>
</organism>
<dbReference type="Proteomes" id="UP000631114">
    <property type="component" value="Unassembled WGS sequence"/>
</dbReference>
<dbReference type="PANTHER" id="PTHR47382">
    <property type="entry name" value="U-BOX DOMAIN-CONTAINING PROTEIN 52-LIKE"/>
    <property type="match status" value="1"/>
</dbReference>
<reference evidence="1 2" key="1">
    <citation type="submission" date="2020-10" db="EMBL/GenBank/DDBJ databases">
        <title>The Coptis chinensis genome and diversification of protoberbering-type alkaloids.</title>
        <authorList>
            <person name="Wang B."/>
            <person name="Shu S."/>
            <person name="Song C."/>
            <person name="Liu Y."/>
        </authorList>
    </citation>
    <scope>NUCLEOTIDE SEQUENCE [LARGE SCALE GENOMIC DNA]</scope>
    <source>
        <strain evidence="1">HL-2020</strain>
        <tissue evidence="1">Leaf</tissue>
    </source>
</reference>
<dbReference type="PANTHER" id="PTHR47382:SF1">
    <property type="entry name" value="USPA DOMAIN-CONTAINING PROTEIN"/>
    <property type="match status" value="1"/>
</dbReference>
<evidence type="ECO:0000313" key="1">
    <source>
        <dbReference type="EMBL" id="KAF9604084.1"/>
    </source>
</evidence>
<evidence type="ECO:0008006" key="3">
    <source>
        <dbReference type="Google" id="ProtNLM"/>
    </source>
</evidence>
<accession>A0A835HSY7</accession>